<dbReference type="AlphaFoldDB" id="A0A927FCU6"/>
<dbReference type="GO" id="GO:0004084">
    <property type="term" value="F:branched-chain-amino-acid transaminase activity"/>
    <property type="evidence" value="ECO:0007669"/>
    <property type="project" value="UniProtKB-EC"/>
</dbReference>
<dbReference type="SUPFAM" id="SSF56752">
    <property type="entry name" value="D-aminoacid aminotransferase-like PLP-dependent enzymes"/>
    <property type="match status" value="1"/>
</dbReference>
<evidence type="ECO:0000256" key="2">
    <source>
        <dbReference type="ARBA" id="ARBA00004824"/>
    </source>
</evidence>
<keyword evidence="13" id="KW-0032">Aminotransferase</keyword>
<dbReference type="Proteomes" id="UP000622317">
    <property type="component" value="Unassembled WGS sequence"/>
</dbReference>
<evidence type="ECO:0000256" key="7">
    <source>
        <dbReference type="ARBA" id="ARBA00022898"/>
    </source>
</evidence>
<evidence type="ECO:0000256" key="6">
    <source>
        <dbReference type="ARBA" id="ARBA00013053"/>
    </source>
</evidence>
<dbReference type="GO" id="GO:0046394">
    <property type="term" value="P:carboxylic acid biosynthetic process"/>
    <property type="evidence" value="ECO:0007669"/>
    <property type="project" value="UniProtKB-ARBA"/>
</dbReference>
<evidence type="ECO:0000256" key="4">
    <source>
        <dbReference type="ARBA" id="ARBA00005072"/>
    </source>
</evidence>
<dbReference type="InterPro" id="IPR050571">
    <property type="entry name" value="Class-IV_PLP-Dep_Aminotrnsfr"/>
</dbReference>
<evidence type="ECO:0000256" key="9">
    <source>
        <dbReference type="ARBA" id="ARBA00048798"/>
    </source>
</evidence>
<name>A0A927FCU6_9BACT</name>
<protein>
    <recommendedName>
        <fullName evidence="6">branched-chain-amino-acid transaminase</fullName>
        <ecNumber evidence="6">2.6.1.42</ecNumber>
    </recommendedName>
</protein>
<dbReference type="InterPro" id="IPR043131">
    <property type="entry name" value="BCAT-like_N"/>
</dbReference>
<dbReference type="RefSeq" id="WP_191618533.1">
    <property type="nucleotide sequence ID" value="NZ_JACYFG010000041.1"/>
</dbReference>
<comment type="catalytic activity">
    <reaction evidence="9">
        <text>L-isoleucine + 2-oxoglutarate = (S)-3-methyl-2-oxopentanoate + L-glutamate</text>
        <dbReference type="Rhea" id="RHEA:24801"/>
        <dbReference type="ChEBI" id="CHEBI:16810"/>
        <dbReference type="ChEBI" id="CHEBI:29985"/>
        <dbReference type="ChEBI" id="CHEBI:35146"/>
        <dbReference type="ChEBI" id="CHEBI:58045"/>
        <dbReference type="EC" id="2.6.1.42"/>
    </reaction>
</comment>
<dbReference type="Gene3D" id="3.30.470.10">
    <property type="match status" value="1"/>
</dbReference>
<dbReference type="PROSITE" id="PS00770">
    <property type="entry name" value="AA_TRANSFER_CLASS_4"/>
    <property type="match status" value="1"/>
</dbReference>
<dbReference type="Gene3D" id="3.20.10.10">
    <property type="entry name" value="D-amino Acid Aminotransferase, subunit A, domain 2"/>
    <property type="match status" value="1"/>
</dbReference>
<evidence type="ECO:0000256" key="10">
    <source>
        <dbReference type="ARBA" id="ARBA00049229"/>
    </source>
</evidence>
<evidence type="ECO:0000256" key="8">
    <source>
        <dbReference type="ARBA" id="ARBA00048212"/>
    </source>
</evidence>
<dbReference type="GO" id="GO:0008652">
    <property type="term" value="P:amino acid biosynthetic process"/>
    <property type="evidence" value="ECO:0007669"/>
    <property type="project" value="UniProtKB-ARBA"/>
</dbReference>
<proteinExistence type="inferred from homology"/>
<evidence type="ECO:0000256" key="5">
    <source>
        <dbReference type="ARBA" id="ARBA00009320"/>
    </source>
</evidence>
<reference evidence="13" key="1">
    <citation type="submission" date="2020-09" db="EMBL/GenBank/DDBJ databases">
        <title>Pelagicoccus enzymogenes sp. nov. with an EPS production, isolated from marine sediment.</title>
        <authorList>
            <person name="Feng X."/>
        </authorList>
    </citation>
    <scope>NUCLEOTIDE SEQUENCE</scope>
    <source>
        <strain evidence="13">NFK12</strain>
    </source>
</reference>
<evidence type="ECO:0000313" key="13">
    <source>
        <dbReference type="EMBL" id="MBD5781431.1"/>
    </source>
</evidence>
<comment type="pathway">
    <text evidence="2">Amino-acid biosynthesis; L-isoleucine biosynthesis; L-isoleucine from 2-oxobutanoate: step 4/4.</text>
</comment>
<evidence type="ECO:0000313" key="14">
    <source>
        <dbReference type="Proteomes" id="UP000622317"/>
    </source>
</evidence>
<accession>A0A927FCU6</accession>
<dbReference type="CDD" id="cd00449">
    <property type="entry name" value="PLPDE_IV"/>
    <property type="match status" value="1"/>
</dbReference>
<sequence>MAKLILNGELLDADALSQPLLSRGFAFGFGVFETMKFLDKTPCFFSEHLGRLRRGLVGAGLDCELDETALREQARLLFEAEGVDAGVFKIVITDSGKNPSLALFVRTRGVPTELAPSRLSQSKVVKASQAFTSRNKSLNYMESVLELEKAKATGFDECVFKNERNELTECAVSNLFFVQDGVLSTPALDCGLLDGIVRRKVIELARQNGIEVKEGVFEEADLLAASEVFLTSSGSGPRSVASYQASSGTEASYEVNWLPRLRESYLELEREEARSHRV</sequence>
<comment type="pathway">
    <text evidence="3">Amino-acid biosynthesis; L-valine biosynthesis; L-valine from pyruvate: step 4/4.</text>
</comment>
<keyword evidence="13" id="KW-0808">Transferase</keyword>
<evidence type="ECO:0000256" key="1">
    <source>
        <dbReference type="ARBA" id="ARBA00001933"/>
    </source>
</evidence>
<comment type="catalytic activity">
    <reaction evidence="10">
        <text>L-leucine + 2-oxoglutarate = 4-methyl-2-oxopentanoate + L-glutamate</text>
        <dbReference type="Rhea" id="RHEA:18321"/>
        <dbReference type="ChEBI" id="CHEBI:16810"/>
        <dbReference type="ChEBI" id="CHEBI:17865"/>
        <dbReference type="ChEBI" id="CHEBI:29985"/>
        <dbReference type="ChEBI" id="CHEBI:57427"/>
        <dbReference type="EC" id="2.6.1.42"/>
    </reaction>
</comment>
<dbReference type="EMBL" id="JACYFG010000041">
    <property type="protein sequence ID" value="MBD5781431.1"/>
    <property type="molecule type" value="Genomic_DNA"/>
</dbReference>
<dbReference type="InterPro" id="IPR043132">
    <property type="entry name" value="BCAT-like_C"/>
</dbReference>
<dbReference type="PANTHER" id="PTHR42743:SF11">
    <property type="entry name" value="AMINODEOXYCHORISMATE LYASE"/>
    <property type="match status" value="1"/>
</dbReference>
<gene>
    <name evidence="13" type="ORF">IEN85_18160</name>
</gene>
<evidence type="ECO:0000256" key="11">
    <source>
        <dbReference type="RuleBase" id="RU004106"/>
    </source>
</evidence>
<dbReference type="Pfam" id="PF01063">
    <property type="entry name" value="Aminotran_4"/>
    <property type="match status" value="1"/>
</dbReference>
<dbReference type="PANTHER" id="PTHR42743">
    <property type="entry name" value="AMINO-ACID AMINOTRANSFERASE"/>
    <property type="match status" value="1"/>
</dbReference>
<organism evidence="13 14">
    <name type="scientific">Pelagicoccus enzymogenes</name>
    <dbReference type="NCBI Taxonomy" id="2773457"/>
    <lineage>
        <taxon>Bacteria</taxon>
        <taxon>Pseudomonadati</taxon>
        <taxon>Verrucomicrobiota</taxon>
        <taxon>Opitutia</taxon>
        <taxon>Puniceicoccales</taxon>
        <taxon>Pelagicoccaceae</taxon>
        <taxon>Pelagicoccus</taxon>
    </lineage>
</organism>
<dbReference type="InterPro" id="IPR001544">
    <property type="entry name" value="Aminotrans_IV"/>
</dbReference>
<dbReference type="FunFam" id="3.20.10.10:FF:000002">
    <property type="entry name" value="D-alanine aminotransferase"/>
    <property type="match status" value="1"/>
</dbReference>
<keyword evidence="7 12" id="KW-0663">Pyridoxal phosphate</keyword>
<dbReference type="InterPro" id="IPR036038">
    <property type="entry name" value="Aminotransferase-like"/>
</dbReference>
<comment type="cofactor">
    <cofactor evidence="1 12">
        <name>pyridoxal 5'-phosphate</name>
        <dbReference type="ChEBI" id="CHEBI:597326"/>
    </cofactor>
</comment>
<comment type="caution">
    <text evidence="13">The sequence shown here is derived from an EMBL/GenBank/DDBJ whole genome shotgun (WGS) entry which is preliminary data.</text>
</comment>
<comment type="similarity">
    <text evidence="5 11">Belongs to the class-IV pyridoxal-phosphate-dependent aminotransferase family.</text>
</comment>
<dbReference type="GO" id="GO:0005829">
    <property type="term" value="C:cytosol"/>
    <property type="evidence" value="ECO:0007669"/>
    <property type="project" value="TreeGrafter"/>
</dbReference>
<keyword evidence="14" id="KW-1185">Reference proteome</keyword>
<comment type="catalytic activity">
    <reaction evidence="8">
        <text>L-valine + 2-oxoglutarate = 3-methyl-2-oxobutanoate + L-glutamate</text>
        <dbReference type="Rhea" id="RHEA:24813"/>
        <dbReference type="ChEBI" id="CHEBI:11851"/>
        <dbReference type="ChEBI" id="CHEBI:16810"/>
        <dbReference type="ChEBI" id="CHEBI:29985"/>
        <dbReference type="ChEBI" id="CHEBI:57762"/>
        <dbReference type="EC" id="2.6.1.42"/>
    </reaction>
</comment>
<comment type="pathway">
    <text evidence="4">Amino-acid biosynthesis; L-leucine biosynthesis; L-leucine from 3-methyl-2-oxobutanoate: step 4/4.</text>
</comment>
<evidence type="ECO:0000256" key="3">
    <source>
        <dbReference type="ARBA" id="ARBA00004931"/>
    </source>
</evidence>
<dbReference type="InterPro" id="IPR018300">
    <property type="entry name" value="Aminotrans_IV_CS"/>
</dbReference>
<dbReference type="EC" id="2.6.1.42" evidence="6"/>
<evidence type="ECO:0000256" key="12">
    <source>
        <dbReference type="RuleBase" id="RU004516"/>
    </source>
</evidence>